<proteinExistence type="predicted"/>
<dbReference type="RefSeq" id="WP_138186867.1">
    <property type="nucleotide sequence ID" value="NZ_LS992241.1"/>
</dbReference>
<gene>
    <name evidence="2" type="ORF">PBLR_13568</name>
</gene>
<name>A0A383RFT9_PAEAL</name>
<evidence type="ECO:0008006" key="4">
    <source>
        <dbReference type="Google" id="ProtNLM"/>
    </source>
</evidence>
<accession>A0A383RFT9</accession>
<evidence type="ECO:0000313" key="3">
    <source>
        <dbReference type="Proteomes" id="UP000304148"/>
    </source>
</evidence>
<sequence>MAKAGKGEDLIKYITQRVVTYMDTPVEARRERQMERKNRAKESWQTKWFGMVPFGVKMWAGKWGSASKPLLKRARELKVLRLLRKQVKTASNTPSSGSGTPSQP</sequence>
<reference evidence="3" key="1">
    <citation type="submission" date="2018-08" db="EMBL/GenBank/DDBJ databases">
        <authorList>
            <person name="Chevrot R."/>
        </authorList>
    </citation>
    <scope>NUCLEOTIDE SEQUENCE [LARGE SCALE GENOMIC DNA]</scope>
</reference>
<protein>
    <recommendedName>
        <fullName evidence="4">YqzE-like protein</fullName>
    </recommendedName>
</protein>
<evidence type="ECO:0000313" key="2">
    <source>
        <dbReference type="EMBL" id="SYX85146.1"/>
    </source>
</evidence>
<dbReference type="EMBL" id="LS992241">
    <property type="protein sequence ID" value="SYX85146.1"/>
    <property type="molecule type" value="Genomic_DNA"/>
</dbReference>
<dbReference type="Pfam" id="PF14038">
    <property type="entry name" value="YqzE"/>
    <property type="match status" value="1"/>
</dbReference>
<dbReference type="Proteomes" id="UP000304148">
    <property type="component" value="Chromosome"/>
</dbReference>
<evidence type="ECO:0000256" key="1">
    <source>
        <dbReference type="SAM" id="MobiDB-lite"/>
    </source>
</evidence>
<feature type="compositionally biased region" description="Low complexity" evidence="1">
    <location>
        <begin position="93"/>
        <end position="104"/>
    </location>
</feature>
<feature type="region of interest" description="Disordered" evidence="1">
    <location>
        <begin position="85"/>
        <end position="104"/>
    </location>
</feature>
<dbReference type="InterPro" id="IPR025622">
    <property type="entry name" value="YqzE"/>
</dbReference>
<dbReference type="AlphaFoldDB" id="A0A383RFT9"/>
<organism evidence="2 3">
    <name type="scientific">Paenibacillus alvei</name>
    <name type="common">Bacillus alvei</name>
    <dbReference type="NCBI Taxonomy" id="44250"/>
    <lineage>
        <taxon>Bacteria</taxon>
        <taxon>Bacillati</taxon>
        <taxon>Bacillota</taxon>
        <taxon>Bacilli</taxon>
        <taxon>Bacillales</taxon>
        <taxon>Paenibacillaceae</taxon>
        <taxon>Paenibacillus</taxon>
    </lineage>
</organism>